<dbReference type="GO" id="GO:0008033">
    <property type="term" value="P:tRNA processing"/>
    <property type="evidence" value="ECO:0007669"/>
    <property type="project" value="UniProtKB-KW"/>
</dbReference>
<evidence type="ECO:0000256" key="6">
    <source>
        <dbReference type="ARBA" id="ARBA00022679"/>
    </source>
</evidence>
<keyword evidence="5" id="KW-0489">Methyltransferase</keyword>
<protein>
    <recommendedName>
        <fullName evidence="4">tRNA wybutosine-synthesizing protein 3 homolog</fullName>
        <ecNumber evidence="3">2.1.1.282</ecNumber>
    </recommendedName>
    <alternativeName>
        <fullName evidence="10">tRNA(Phe) 7-((3-amino-3-carboxypropyl)-4-demethylwyosine(37)-N(4))-methyltransferase</fullName>
    </alternativeName>
</protein>
<evidence type="ECO:0000256" key="11">
    <source>
        <dbReference type="ARBA" id="ARBA00049202"/>
    </source>
</evidence>
<evidence type="ECO:0000256" key="1">
    <source>
        <dbReference type="ARBA" id="ARBA00004797"/>
    </source>
</evidence>
<dbReference type="EMBL" id="GEDC01007998">
    <property type="protein sequence ID" value="JAS29300.1"/>
    <property type="molecule type" value="Transcribed_RNA"/>
</dbReference>
<dbReference type="GO" id="GO:0032259">
    <property type="term" value="P:methylation"/>
    <property type="evidence" value="ECO:0007669"/>
    <property type="project" value="UniProtKB-KW"/>
</dbReference>
<feature type="domain" description="tRNA wybutosine-synthesizing protein" evidence="12">
    <location>
        <begin position="19"/>
        <end position="201"/>
    </location>
</feature>
<comment type="similarity">
    <text evidence="2">Belongs to the TYW3 family.</text>
</comment>
<name>A0A1B6DQL1_9HEMI</name>
<dbReference type="EMBL" id="GEDC01003471">
    <property type="protein sequence ID" value="JAS33827.1"/>
    <property type="molecule type" value="Transcribed_RNA"/>
</dbReference>
<evidence type="ECO:0000259" key="12">
    <source>
        <dbReference type="Pfam" id="PF02676"/>
    </source>
</evidence>
<comment type="function">
    <text evidence="9">Probable S-adenosyl-L-methionine-dependent methyltransferase that acts as a component of the wybutosine biosynthesis pathway. Wybutosine is a hyper modified guanosine with a tricyclic base found at the 3'-position adjacent to the anticodon of eukaryotic phenylalanine tRNA.</text>
</comment>
<evidence type="ECO:0000313" key="13">
    <source>
        <dbReference type="EMBL" id="JAS27949.1"/>
    </source>
</evidence>
<evidence type="ECO:0000313" key="15">
    <source>
        <dbReference type="EMBL" id="JAS33827.1"/>
    </source>
</evidence>
<evidence type="ECO:0000256" key="9">
    <source>
        <dbReference type="ARBA" id="ARBA00025378"/>
    </source>
</evidence>
<evidence type="ECO:0000256" key="2">
    <source>
        <dbReference type="ARBA" id="ARBA00008569"/>
    </source>
</evidence>
<dbReference type="PANTHER" id="PTHR48418:SF1">
    <property type="entry name" value="TRNA WYBUTOSINE-SYNTHESIZING PROTEIN 3"/>
    <property type="match status" value="1"/>
</dbReference>
<evidence type="ECO:0000256" key="4">
    <source>
        <dbReference type="ARBA" id="ARBA00016536"/>
    </source>
</evidence>
<keyword evidence="7" id="KW-0949">S-adenosyl-L-methionine</keyword>
<gene>
    <name evidence="15" type="ORF">g.38819</name>
    <name evidence="14" type="ORF">g.38820</name>
    <name evidence="13" type="ORF">g.38821</name>
</gene>
<organism evidence="13">
    <name type="scientific">Clastoptera arizonana</name>
    <name type="common">Arizona spittle bug</name>
    <dbReference type="NCBI Taxonomy" id="38151"/>
    <lineage>
        <taxon>Eukaryota</taxon>
        <taxon>Metazoa</taxon>
        <taxon>Ecdysozoa</taxon>
        <taxon>Arthropoda</taxon>
        <taxon>Hexapoda</taxon>
        <taxon>Insecta</taxon>
        <taxon>Pterygota</taxon>
        <taxon>Neoptera</taxon>
        <taxon>Paraneoptera</taxon>
        <taxon>Hemiptera</taxon>
        <taxon>Auchenorrhyncha</taxon>
        <taxon>Cercopoidea</taxon>
        <taxon>Clastopteridae</taxon>
        <taxon>Clastoptera</taxon>
    </lineage>
</organism>
<evidence type="ECO:0000256" key="10">
    <source>
        <dbReference type="ARBA" id="ARBA00030554"/>
    </source>
</evidence>
<evidence type="ECO:0000256" key="5">
    <source>
        <dbReference type="ARBA" id="ARBA00022603"/>
    </source>
</evidence>
<comment type="pathway">
    <text evidence="1">tRNA modification; wybutosine-tRNA(Phe) biosynthesis.</text>
</comment>
<accession>A0A1B6DQL1</accession>
<dbReference type="InterPro" id="IPR003827">
    <property type="entry name" value="tRNA_yW-synthesising"/>
</dbReference>
<evidence type="ECO:0000313" key="14">
    <source>
        <dbReference type="EMBL" id="JAS29300.1"/>
    </source>
</evidence>
<dbReference type="Pfam" id="PF02676">
    <property type="entry name" value="TYW3"/>
    <property type="match status" value="1"/>
</dbReference>
<dbReference type="EMBL" id="GEDC01009349">
    <property type="protein sequence ID" value="JAS27949.1"/>
    <property type="molecule type" value="Transcribed_RNA"/>
</dbReference>
<dbReference type="SUPFAM" id="SSF111278">
    <property type="entry name" value="SSo0622-like"/>
    <property type="match status" value="1"/>
</dbReference>
<evidence type="ECO:0000256" key="7">
    <source>
        <dbReference type="ARBA" id="ARBA00022691"/>
    </source>
</evidence>
<comment type="catalytic activity">
    <reaction evidence="11">
        <text>4-demethyl-7-[(3S)-3-amino-3-carboxypropyl]wyosine(37) in tRNA(Phe) + S-adenosyl-L-methionine = 7-[(3S)-3-amino-3-carboxypropyl]wyosine(37) in tRNA(Phe) + S-adenosyl-L-homocysteine + H(+)</text>
        <dbReference type="Rhea" id="RHEA:36635"/>
        <dbReference type="Rhea" id="RHEA-COMP:10378"/>
        <dbReference type="Rhea" id="RHEA-COMP:10379"/>
        <dbReference type="ChEBI" id="CHEBI:15378"/>
        <dbReference type="ChEBI" id="CHEBI:57856"/>
        <dbReference type="ChEBI" id="CHEBI:59789"/>
        <dbReference type="ChEBI" id="CHEBI:73543"/>
        <dbReference type="ChEBI" id="CHEBI:73550"/>
        <dbReference type="EC" id="2.1.1.282"/>
    </reaction>
</comment>
<dbReference type="EC" id="2.1.1.282" evidence="3"/>
<sequence>MNFSKKKQMTQTSKSFINSKKQILEKADLSRKGSIDEPIKSLVSYINSLDDFVTTSSCSGRLVIINSEKGDASIKNGCNWQFISHEKVTQSDILPVIMNQKLNLVFVFEPFILHIQCNGEYAAKKMQDCAFAAGFRNSGVMLGAHEKFTVAVRGNQRMEVPLSDDSNLYISEEYLRFLVLQCNEKFQLNEKRTQQFFTEVKDKFKNAERGSEIYRDSE</sequence>
<dbReference type="PANTHER" id="PTHR48418">
    <property type="entry name" value="TRNA WYBUTOSINE-SYNTHESIZING PROTEIN 3"/>
    <property type="match status" value="1"/>
</dbReference>
<dbReference type="GO" id="GO:0008168">
    <property type="term" value="F:methyltransferase activity"/>
    <property type="evidence" value="ECO:0007669"/>
    <property type="project" value="UniProtKB-KW"/>
</dbReference>
<dbReference type="AlphaFoldDB" id="A0A1B6DQL1"/>
<evidence type="ECO:0000256" key="3">
    <source>
        <dbReference type="ARBA" id="ARBA00012750"/>
    </source>
</evidence>
<dbReference type="Gene3D" id="3.30.1960.10">
    <property type="entry name" value="tRNA wybutosine-synthesizing-like"/>
    <property type="match status" value="1"/>
</dbReference>
<keyword evidence="6" id="KW-0808">Transferase</keyword>
<dbReference type="InterPro" id="IPR036602">
    <property type="entry name" value="tRNA_yW-synthesising-like_sf"/>
</dbReference>
<reference evidence="13" key="1">
    <citation type="submission" date="2015-12" db="EMBL/GenBank/DDBJ databases">
        <title>De novo transcriptome assembly of four potential Pierce s Disease insect vectors from Arizona vineyards.</title>
        <authorList>
            <person name="Tassone E.E."/>
        </authorList>
    </citation>
    <scope>NUCLEOTIDE SEQUENCE</scope>
</reference>
<keyword evidence="8" id="KW-0819">tRNA processing</keyword>
<dbReference type="UniPathway" id="UPA00375"/>
<evidence type="ECO:0000256" key="8">
    <source>
        <dbReference type="ARBA" id="ARBA00022694"/>
    </source>
</evidence>
<proteinExistence type="inferred from homology"/>